<dbReference type="InterPro" id="IPR051226">
    <property type="entry name" value="PP1_Regulatory_Subunit"/>
</dbReference>
<dbReference type="Gene3D" id="6.10.250.1820">
    <property type="match status" value="1"/>
</dbReference>
<reference evidence="8" key="3">
    <citation type="submission" date="2025-09" db="UniProtKB">
        <authorList>
            <consortium name="Ensembl"/>
        </authorList>
    </citation>
    <scope>IDENTIFICATION</scope>
</reference>
<reference evidence="8 9" key="1">
    <citation type="submission" date="2018-03" db="EMBL/GenBank/DDBJ databases">
        <title>Finding Nemo's genes: A chromosome-scale reference assembly of the genome of the orange clownfish Amphiprion percula.</title>
        <authorList>
            <person name="Lehmann R."/>
        </authorList>
    </citation>
    <scope>NUCLEOTIDE SEQUENCE</scope>
</reference>
<dbReference type="Ensembl" id="ENSAPET00000019402.1">
    <property type="protein sequence ID" value="ENSAPEP00000018887.1"/>
    <property type="gene ID" value="ENSAPEG00000013455.1"/>
</dbReference>
<feature type="repeat" description="ANK" evidence="5">
    <location>
        <begin position="134"/>
        <end position="166"/>
    </location>
</feature>
<name>A0A3P8T5C7_AMPPE</name>
<dbReference type="GO" id="GO:0005737">
    <property type="term" value="C:cytoplasm"/>
    <property type="evidence" value="ECO:0007669"/>
    <property type="project" value="UniProtKB-SubCell"/>
</dbReference>
<evidence type="ECO:0000313" key="8">
    <source>
        <dbReference type="Ensembl" id="ENSAPEP00000018887.1"/>
    </source>
</evidence>
<keyword evidence="9" id="KW-1185">Reference proteome</keyword>
<sequence>MGDSARTKRREQLKRWAGSCTDKSSDVPRRRRRGDAGDGEGEPEAELCNPKRVRFDSAAEFLAACASGDTEEAQVMLEEAKDTKRRNDDDEADIINCSNADGITALHQACIDGSMEMVTFLLERGASVNQVDSEGWTPLHVAASCGYPDIADFLLQQGASLSAVNCDGDVPLDIALDETTESLLQDYTQRQGVDLDAAKRVEEEQIMTDARTWLTEGPPADVQHPKTGATPLHVAAAKGYLEALKILCQCGLDVSAIDFDGWTPLHAAAHWGQGEACRILAEQLCNMEARSNAGQTPFDVADESVEELLEELSQKQANWRNERSILDRQNQAGPNAANAQNKRRRSSVCRMSSKDKMNVQDQSKERGVSGGLELSEEKEGSPESSTASSPDTESVTTSTTPEEKDEEEDKEQDKANRTARVQPTPQTRDIAAESPNTPNADRRKFQAPVRDEESESQRKARSRLMRQSRRSTQGVTLTDLKEAEKSVAKTADPPARNIQPVSPIVTVTPAERDTDPVKPVELEGDKRLGVRDRRRGRTERRSTGIIQLEEVRDITNMVQTPLPITWDLYIKVLQENLALKDKLQEMELLLSQNKVELERLRQSQEGSTERPALLELERFVSSLSLPGLYRLEVLGDLRADNQRLKDENAALIRVISKLSR</sequence>
<dbReference type="AlphaFoldDB" id="A0A3P8T5C7"/>
<keyword evidence="4 5" id="KW-0040">ANK repeat</keyword>
<feature type="compositionally biased region" description="Basic and acidic residues" evidence="6">
    <location>
        <begin position="440"/>
        <end position="458"/>
    </location>
</feature>
<feature type="region of interest" description="Disordered" evidence="6">
    <location>
        <begin position="1"/>
        <end position="49"/>
    </location>
</feature>
<comment type="subcellular location">
    <subcellularLocation>
        <location evidence="1">Cytoplasm</location>
    </subcellularLocation>
</comment>
<dbReference type="PROSITE" id="PS50297">
    <property type="entry name" value="ANK_REP_REGION"/>
    <property type="match status" value="3"/>
</dbReference>
<dbReference type="Gene3D" id="6.10.140.390">
    <property type="match status" value="1"/>
</dbReference>
<dbReference type="Pfam" id="PF15898">
    <property type="entry name" value="PRKG1_interact"/>
    <property type="match status" value="1"/>
</dbReference>
<dbReference type="PROSITE" id="PS50088">
    <property type="entry name" value="ANK_REPEAT"/>
    <property type="match status" value="4"/>
</dbReference>
<feature type="compositionally biased region" description="Low complexity" evidence="6">
    <location>
        <begin position="329"/>
        <end position="340"/>
    </location>
</feature>
<dbReference type="FunFam" id="1.25.40.20:FF:000004">
    <property type="entry name" value="Phosphatase 1 regulatory subunit 12A"/>
    <property type="match status" value="1"/>
</dbReference>
<evidence type="ECO:0000256" key="3">
    <source>
        <dbReference type="ARBA" id="ARBA00022737"/>
    </source>
</evidence>
<feature type="repeat" description="ANK" evidence="5">
    <location>
        <begin position="101"/>
        <end position="133"/>
    </location>
</feature>
<dbReference type="GO" id="GO:0019208">
    <property type="term" value="F:phosphatase regulator activity"/>
    <property type="evidence" value="ECO:0007669"/>
    <property type="project" value="TreeGrafter"/>
</dbReference>
<evidence type="ECO:0000256" key="2">
    <source>
        <dbReference type="ARBA" id="ARBA00022490"/>
    </source>
</evidence>
<protein>
    <submittedName>
        <fullName evidence="8">Protein phosphatase 1, regulatory subunit 12C</fullName>
    </submittedName>
</protein>
<dbReference type="InterPro" id="IPR031775">
    <property type="entry name" value="PRKG1_interact"/>
</dbReference>
<dbReference type="PANTHER" id="PTHR24179">
    <property type="entry name" value="PROTEIN PHOSPHATASE 1 REGULATORY SUBUNIT 12"/>
    <property type="match status" value="1"/>
</dbReference>
<evidence type="ECO:0000256" key="5">
    <source>
        <dbReference type="PROSITE-ProRule" id="PRU00023"/>
    </source>
</evidence>
<dbReference type="SMART" id="SM00248">
    <property type="entry name" value="ANK"/>
    <property type="match status" value="4"/>
</dbReference>
<feature type="compositionally biased region" description="Basic residues" evidence="6">
    <location>
        <begin position="459"/>
        <end position="469"/>
    </location>
</feature>
<reference evidence="8" key="2">
    <citation type="submission" date="2025-08" db="UniProtKB">
        <authorList>
            <consortium name="Ensembl"/>
        </authorList>
    </citation>
    <scope>IDENTIFICATION</scope>
</reference>
<dbReference type="PANTHER" id="PTHR24179:SF27">
    <property type="entry name" value="PROTEIN PHOSPHATASE 1 REGULATORY SUBUNIT 12C"/>
    <property type="match status" value="1"/>
</dbReference>
<feature type="compositionally biased region" description="Low complexity" evidence="6">
    <location>
        <begin position="382"/>
        <end position="400"/>
    </location>
</feature>
<dbReference type="GO" id="GO:0004857">
    <property type="term" value="F:enzyme inhibitor activity"/>
    <property type="evidence" value="ECO:0007669"/>
    <property type="project" value="TreeGrafter"/>
</dbReference>
<dbReference type="SUPFAM" id="SSF48403">
    <property type="entry name" value="Ankyrin repeat"/>
    <property type="match status" value="1"/>
</dbReference>
<dbReference type="Proteomes" id="UP000265080">
    <property type="component" value="Chromosome 3"/>
</dbReference>
<dbReference type="InterPro" id="IPR036770">
    <property type="entry name" value="Ankyrin_rpt-contain_sf"/>
</dbReference>
<evidence type="ECO:0000256" key="1">
    <source>
        <dbReference type="ARBA" id="ARBA00004496"/>
    </source>
</evidence>
<feature type="repeat" description="ANK" evidence="5">
    <location>
        <begin position="260"/>
        <end position="292"/>
    </location>
</feature>
<dbReference type="GO" id="GO:0019901">
    <property type="term" value="F:protein kinase binding"/>
    <property type="evidence" value="ECO:0007669"/>
    <property type="project" value="InterPro"/>
</dbReference>
<dbReference type="GeneTree" id="ENSGT00940000161425"/>
<dbReference type="InterPro" id="IPR002110">
    <property type="entry name" value="Ankyrin_rpt"/>
</dbReference>
<dbReference type="Gene3D" id="1.25.40.20">
    <property type="entry name" value="Ankyrin repeat-containing domain"/>
    <property type="match status" value="2"/>
</dbReference>
<keyword evidence="2" id="KW-0963">Cytoplasm</keyword>
<dbReference type="STRING" id="161767.ENSAPEP00000018887"/>
<organism evidence="8 9">
    <name type="scientific">Amphiprion percula</name>
    <name type="common">Orange clownfish</name>
    <name type="synonym">Lutjanus percula</name>
    <dbReference type="NCBI Taxonomy" id="161767"/>
    <lineage>
        <taxon>Eukaryota</taxon>
        <taxon>Metazoa</taxon>
        <taxon>Chordata</taxon>
        <taxon>Craniata</taxon>
        <taxon>Vertebrata</taxon>
        <taxon>Euteleostomi</taxon>
        <taxon>Actinopterygii</taxon>
        <taxon>Neopterygii</taxon>
        <taxon>Teleostei</taxon>
        <taxon>Neoteleostei</taxon>
        <taxon>Acanthomorphata</taxon>
        <taxon>Ovalentaria</taxon>
        <taxon>Pomacentridae</taxon>
        <taxon>Amphiprion</taxon>
    </lineage>
</organism>
<feature type="domain" description="cGMP-dependent protein kinase interacting" evidence="7">
    <location>
        <begin position="568"/>
        <end position="660"/>
    </location>
</feature>
<feature type="compositionally biased region" description="Basic and acidic residues" evidence="6">
    <location>
        <begin position="352"/>
        <end position="367"/>
    </location>
</feature>
<dbReference type="OMA" id="AWGPDTQ"/>
<evidence type="ECO:0000256" key="6">
    <source>
        <dbReference type="SAM" id="MobiDB-lite"/>
    </source>
</evidence>
<evidence type="ECO:0000256" key="4">
    <source>
        <dbReference type="ARBA" id="ARBA00023043"/>
    </source>
</evidence>
<dbReference type="FunFam" id="1.25.40.20:FF:000898">
    <property type="entry name" value="Protein phosphatase 1 regulatory subunit 12A"/>
    <property type="match status" value="1"/>
</dbReference>
<keyword evidence="3" id="KW-0677">Repeat</keyword>
<evidence type="ECO:0000259" key="7">
    <source>
        <dbReference type="Pfam" id="PF15898"/>
    </source>
</evidence>
<feature type="region of interest" description="Disordered" evidence="6">
    <location>
        <begin position="325"/>
        <end position="480"/>
    </location>
</feature>
<feature type="repeat" description="ANK" evidence="5">
    <location>
        <begin position="227"/>
        <end position="259"/>
    </location>
</feature>
<evidence type="ECO:0000313" key="9">
    <source>
        <dbReference type="Proteomes" id="UP000265080"/>
    </source>
</evidence>
<accession>A0A3P8T5C7</accession>
<proteinExistence type="predicted"/>
<dbReference type="Pfam" id="PF12796">
    <property type="entry name" value="Ank_2"/>
    <property type="match status" value="2"/>
</dbReference>